<comment type="subunit">
    <text evidence="2">Monomer.</text>
</comment>
<evidence type="ECO:0000256" key="2">
    <source>
        <dbReference type="ARBA" id="ARBA00011245"/>
    </source>
</evidence>
<evidence type="ECO:0000256" key="8">
    <source>
        <dbReference type="ARBA" id="ARBA00023284"/>
    </source>
</evidence>
<dbReference type="PANTHER" id="PTHR42801:SF4">
    <property type="entry name" value="AHPC_TSA FAMILY PROTEIN"/>
    <property type="match status" value="1"/>
</dbReference>
<dbReference type="InterPro" id="IPR000866">
    <property type="entry name" value="AhpC/TSA"/>
</dbReference>
<reference evidence="14 15" key="1">
    <citation type="journal article" date="2006" name="PLoS Genet.">
        <title>Secrets of soil survival revealed by the genome sequence of Arthrobacter aurescens TC1.</title>
        <authorList>
            <person name="Mongodin E.F."/>
            <person name="Shapir N."/>
            <person name="Daugherty S.C."/>
            <person name="DeBoy R.T."/>
            <person name="Emerson J.B."/>
            <person name="Shvartzbeyn A."/>
            <person name="Radune D."/>
            <person name="Vamathevan J."/>
            <person name="Riggs F."/>
            <person name="Grinberg V."/>
            <person name="Khouri H."/>
            <person name="Wackett L.P."/>
            <person name="Nelson K.E."/>
            <person name="Sadowsky M.J."/>
        </authorList>
    </citation>
    <scope>NUCLEOTIDE SEQUENCE [LARGE SCALE GENOMIC DNA]</scope>
    <source>
        <strain evidence="14 15">TC1</strain>
    </source>
</reference>
<evidence type="ECO:0000256" key="5">
    <source>
        <dbReference type="ARBA" id="ARBA00022862"/>
    </source>
</evidence>
<evidence type="ECO:0000256" key="10">
    <source>
        <dbReference type="ARBA" id="ARBA00038489"/>
    </source>
</evidence>
<dbReference type="PROSITE" id="PS51352">
    <property type="entry name" value="THIOREDOXIN_2"/>
    <property type="match status" value="1"/>
</dbReference>
<dbReference type="HOGENOM" id="CLU_042529_14_1_11"/>
<keyword evidence="15" id="KW-1185">Reference proteome</keyword>
<keyword evidence="8" id="KW-0676">Redox-active center</keyword>
<dbReference type="STRING" id="290340.AAur_2517"/>
<dbReference type="NCBIfam" id="NF006960">
    <property type="entry name" value="PRK09437.1"/>
    <property type="match status" value="1"/>
</dbReference>
<comment type="function">
    <text evidence="1">Thiol-specific peroxidase that catalyzes the reduction of hydrogen peroxide and organic hydroperoxides to water and alcohols, respectively. Plays a role in cell protection against oxidative stress by detoxifying peroxides and as sensor of hydrogen peroxide-mediated signaling events.</text>
</comment>
<dbReference type="SUPFAM" id="SSF52833">
    <property type="entry name" value="Thioredoxin-like"/>
    <property type="match status" value="1"/>
</dbReference>
<evidence type="ECO:0000256" key="9">
    <source>
        <dbReference type="ARBA" id="ARBA00032824"/>
    </source>
</evidence>
<dbReference type="GO" id="GO:0005737">
    <property type="term" value="C:cytoplasm"/>
    <property type="evidence" value="ECO:0007669"/>
    <property type="project" value="TreeGrafter"/>
</dbReference>
<evidence type="ECO:0000256" key="3">
    <source>
        <dbReference type="ARBA" id="ARBA00013017"/>
    </source>
</evidence>
<keyword evidence="6 14" id="KW-0560">Oxidoreductase</keyword>
<dbReference type="KEGG" id="aau:AAur_2517"/>
<evidence type="ECO:0000259" key="13">
    <source>
        <dbReference type="PROSITE" id="PS51352"/>
    </source>
</evidence>
<dbReference type="GO" id="GO:0008379">
    <property type="term" value="F:thioredoxin peroxidase activity"/>
    <property type="evidence" value="ECO:0007669"/>
    <property type="project" value="TreeGrafter"/>
</dbReference>
<dbReference type="eggNOG" id="COG1225">
    <property type="taxonomic scope" value="Bacteria"/>
</dbReference>
<dbReference type="InterPro" id="IPR036249">
    <property type="entry name" value="Thioredoxin-like_sf"/>
</dbReference>
<dbReference type="EC" id="1.11.1.24" evidence="3"/>
<keyword evidence="7" id="KW-1015">Disulfide bond</keyword>
<dbReference type="AlphaFoldDB" id="A1R7M7"/>
<dbReference type="Proteomes" id="UP000000637">
    <property type="component" value="Chromosome"/>
</dbReference>
<name>A1R7M7_PAEAT</name>
<gene>
    <name evidence="14" type="primary">bcp</name>
    <name evidence="14" type="ordered locus">AAur_2517</name>
</gene>
<sequence length="177" mass="19687">MRTRLLLLNWEIAITGKEHILAERLIPGDNAPDFTLQDETGKSMSLSDLRGRKTILYFYPAASTPGCTKEACDFRDTLGSLQAAGYEVVGVSPDPVKALAKFSEEEQLTFRLLSDEDHTVAEAYGAWGEKKNYGRSYMGLIRSTFVVDPDGKVSLAQYNVRATGHVAKLRRDLKLDK</sequence>
<keyword evidence="5" id="KW-0049">Antioxidant</keyword>
<dbReference type="GO" id="GO:0045454">
    <property type="term" value="P:cell redox homeostasis"/>
    <property type="evidence" value="ECO:0007669"/>
    <property type="project" value="TreeGrafter"/>
</dbReference>
<keyword evidence="4 14" id="KW-0575">Peroxidase</keyword>
<evidence type="ECO:0000256" key="12">
    <source>
        <dbReference type="ARBA" id="ARBA00049091"/>
    </source>
</evidence>
<evidence type="ECO:0000313" key="14">
    <source>
        <dbReference type="EMBL" id="ABM08796.1"/>
    </source>
</evidence>
<evidence type="ECO:0000256" key="6">
    <source>
        <dbReference type="ARBA" id="ARBA00023002"/>
    </source>
</evidence>
<accession>A1R7M7</accession>
<evidence type="ECO:0000256" key="11">
    <source>
        <dbReference type="ARBA" id="ARBA00041373"/>
    </source>
</evidence>
<dbReference type="FunFam" id="3.40.30.10:FF:000007">
    <property type="entry name" value="Thioredoxin-dependent thiol peroxidase"/>
    <property type="match status" value="1"/>
</dbReference>
<evidence type="ECO:0000256" key="1">
    <source>
        <dbReference type="ARBA" id="ARBA00003330"/>
    </source>
</evidence>
<evidence type="ECO:0000256" key="4">
    <source>
        <dbReference type="ARBA" id="ARBA00022559"/>
    </source>
</evidence>
<evidence type="ECO:0000313" key="15">
    <source>
        <dbReference type="Proteomes" id="UP000000637"/>
    </source>
</evidence>
<dbReference type="EMBL" id="CP000474">
    <property type="protein sequence ID" value="ABM08796.1"/>
    <property type="molecule type" value="Genomic_DNA"/>
</dbReference>
<dbReference type="InterPro" id="IPR050924">
    <property type="entry name" value="Peroxiredoxin_BCP/PrxQ"/>
</dbReference>
<dbReference type="PANTHER" id="PTHR42801">
    <property type="entry name" value="THIOREDOXIN-DEPENDENT PEROXIDE REDUCTASE"/>
    <property type="match status" value="1"/>
</dbReference>
<evidence type="ECO:0000256" key="7">
    <source>
        <dbReference type="ARBA" id="ARBA00023157"/>
    </source>
</evidence>
<protein>
    <recommendedName>
        <fullName evidence="3">thioredoxin-dependent peroxiredoxin</fullName>
        <ecNumber evidence="3">1.11.1.24</ecNumber>
    </recommendedName>
    <alternativeName>
        <fullName evidence="11">Bacterioferritin comigratory protein</fullName>
    </alternativeName>
    <alternativeName>
        <fullName evidence="9">Thioredoxin peroxidase</fullName>
    </alternativeName>
</protein>
<dbReference type="Gene3D" id="3.40.30.10">
    <property type="entry name" value="Glutaredoxin"/>
    <property type="match status" value="1"/>
</dbReference>
<comment type="similarity">
    <text evidence="10">Belongs to the peroxiredoxin family. BCP/PrxQ subfamily.</text>
</comment>
<dbReference type="GO" id="GO:0034599">
    <property type="term" value="P:cellular response to oxidative stress"/>
    <property type="evidence" value="ECO:0007669"/>
    <property type="project" value="TreeGrafter"/>
</dbReference>
<dbReference type="InterPro" id="IPR013766">
    <property type="entry name" value="Thioredoxin_domain"/>
</dbReference>
<organism evidence="14 15">
    <name type="scientific">Paenarthrobacter aurescens (strain TC1)</name>
    <dbReference type="NCBI Taxonomy" id="290340"/>
    <lineage>
        <taxon>Bacteria</taxon>
        <taxon>Bacillati</taxon>
        <taxon>Actinomycetota</taxon>
        <taxon>Actinomycetes</taxon>
        <taxon>Micrococcales</taxon>
        <taxon>Micrococcaceae</taxon>
        <taxon>Paenarthrobacter</taxon>
    </lineage>
</organism>
<dbReference type="Pfam" id="PF00578">
    <property type="entry name" value="AhpC-TSA"/>
    <property type="match status" value="1"/>
</dbReference>
<comment type="catalytic activity">
    <reaction evidence="12">
        <text>a hydroperoxide + [thioredoxin]-dithiol = an alcohol + [thioredoxin]-disulfide + H2O</text>
        <dbReference type="Rhea" id="RHEA:62620"/>
        <dbReference type="Rhea" id="RHEA-COMP:10698"/>
        <dbReference type="Rhea" id="RHEA-COMP:10700"/>
        <dbReference type="ChEBI" id="CHEBI:15377"/>
        <dbReference type="ChEBI" id="CHEBI:29950"/>
        <dbReference type="ChEBI" id="CHEBI:30879"/>
        <dbReference type="ChEBI" id="CHEBI:35924"/>
        <dbReference type="ChEBI" id="CHEBI:50058"/>
        <dbReference type="EC" id="1.11.1.24"/>
    </reaction>
</comment>
<feature type="domain" description="Thioredoxin" evidence="13">
    <location>
        <begin position="25"/>
        <end position="177"/>
    </location>
</feature>
<dbReference type="CDD" id="cd03017">
    <property type="entry name" value="PRX_BCP"/>
    <property type="match status" value="1"/>
</dbReference>
<proteinExistence type="inferred from homology"/>